<organism evidence="1 2">
    <name type="scientific">Cupriavidus laharis</name>
    <dbReference type="NCBI Taxonomy" id="151654"/>
    <lineage>
        <taxon>Bacteria</taxon>
        <taxon>Pseudomonadati</taxon>
        <taxon>Pseudomonadota</taxon>
        <taxon>Betaproteobacteria</taxon>
        <taxon>Burkholderiales</taxon>
        <taxon>Burkholderiaceae</taxon>
        <taxon>Cupriavidus</taxon>
    </lineage>
</organism>
<name>A0ABN7XZJ1_9BURK</name>
<dbReference type="Pfam" id="PF05930">
    <property type="entry name" value="Phage_AlpA"/>
    <property type="match status" value="1"/>
</dbReference>
<evidence type="ECO:0008006" key="3">
    <source>
        <dbReference type="Google" id="ProtNLM"/>
    </source>
</evidence>
<accession>A0ABN7XZJ1</accession>
<dbReference type="Gene3D" id="1.10.238.160">
    <property type="match status" value="1"/>
</dbReference>
<dbReference type="RefSeq" id="WP_224077970.1">
    <property type="nucleotide sequence ID" value="NZ_CAJZAI010000001.1"/>
</dbReference>
<comment type="caution">
    <text evidence="1">The sequence shown here is derived from an EMBL/GenBank/DDBJ whole genome shotgun (WGS) entry which is preliminary data.</text>
</comment>
<dbReference type="EMBL" id="CAJZAI010000001">
    <property type="protein sequence ID" value="CAG9165097.1"/>
    <property type="molecule type" value="Genomic_DNA"/>
</dbReference>
<protein>
    <recommendedName>
        <fullName evidence="3">AlpA family phage regulatory protein</fullName>
    </recommendedName>
</protein>
<keyword evidence="2" id="KW-1185">Reference proteome</keyword>
<dbReference type="Proteomes" id="UP000727654">
    <property type="component" value="Unassembled WGS sequence"/>
</dbReference>
<gene>
    <name evidence="1" type="ORF">LMG23992_00244</name>
</gene>
<proteinExistence type="predicted"/>
<reference evidence="1 2" key="1">
    <citation type="submission" date="2021-08" db="EMBL/GenBank/DDBJ databases">
        <authorList>
            <person name="Peeters C."/>
        </authorList>
    </citation>
    <scope>NUCLEOTIDE SEQUENCE [LARGE SCALE GENOMIC DNA]</scope>
    <source>
        <strain evidence="1 2">LMG 23992</strain>
    </source>
</reference>
<evidence type="ECO:0000313" key="2">
    <source>
        <dbReference type="Proteomes" id="UP000727654"/>
    </source>
</evidence>
<evidence type="ECO:0000313" key="1">
    <source>
        <dbReference type="EMBL" id="CAG9165097.1"/>
    </source>
</evidence>
<sequence length="96" mass="10406">MTIGEVSTGKKRQPAIPLEAIPIDLQGDALLTARETMRRAGLAYSSLYEAMRLRGFPKPVKIGGSRTNRWVLREVDAWIAARIAARDASKAQGAAA</sequence>
<dbReference type="InterPro" id="IPR010260">
    <property type="entry name" value="AlpA"/>
</dbReference>